<feature type="transmembrane region" description="Helical" evidence="1">
    <location>
        <begin position="53"/>
        <end position="71"/>
    </location>
</feature>
<feature type="transmembrane region" description="Helical" evidence="1">
    <location>
        <begin position="31"/>
        <end position="48"/>
    </location>
</feature>
<accession>A0A5M6CPZ6</accession>
<keyword evidence="3" id="KW-1185">Reference proteome</keyword>
<proteinExistence type="predicted"/>
<dbReference type="EMBL" id="VWSH01000001">
    <property type="protein sequence ID" value="KAA5537066.1"/>
    <property type="molecule type" value="Genomic_DNA"/>
</dbReference>
<name>A0A5M6CPZ6_9BACT</name>
<dbReference type="AlphaFoldDB" id="A0A5M6CPZ6"/>
<dbReference type="InterPro" id="IPR046487">
    <property type="entry name" value="DUF6580"/>
</dbReference>
<reference evidence="2 3" key="1">
    <citation type="submission" date="2019-09" db="EMBL/GenBank/DDBJ databases">
        <title>Genome sequence and assembly of Taibaiella sp.</title>
        <authorList>
            <person name="Chhetri G."/>
        </authorList>
    </citation>
    <scope>NUCLEOTIDE SEQUENCE [LARGE SCALE GENOMIC DNA]</scope>
    <source>
        <strain evidence="2 3">KVB11</strain>
    </source>
</reference>
<sequence length="191" mass="20882">MKENNSRSLLLCIALILVAVASRILNAEMHWYHFGPMVAMSLFSGAVLKRKSYAFILPLTAYLISDIYLQLVHQNGFYGISQFFVYGGMALVVLLGIFMKKVNAANVLGFTIGGSLLFWLVSNFGVFLSGYYGGGLQGLTATYIAAIPFYRNEFATELFLNGIIGDVLFSGILFGAYALIKNKVMATKAVA</sequence>
<keyword evidence="1" id="KW-1133">Transmembrane helix</keyword>
<evidence type="ECO:0000256" key="1">
    <source>
        <dbReference type="SAM" id="Phobius"/>
    </source>
</evidence>
<protein>
    <submittedName>
        <fullName evidence="2">Uncharacterized protein</fullName>
    </submittedName>
</protein>
<dbReference type="RefSeq" id="WP_150031642.1">
    <property type="nucleotide sequence ID" value="NZ_VWSH01000001.1"/>
</dbReference>
<evidence type="ECO:0000313" key="3">
    <source>
        <dbReference type="Proteomes" id="UP000323632"/>
    </source>
</evidence>
<keyword evidence="1" id="KW-0812">Transmembrane</keyword>
<feature type="transmembrane region" description="Helical" evidence="1">
    <location>
        <begin position="77"/>
        <end position="98"/>
    </location>
</feature>
<gene>
    <name evidence="2" type="ORF">F0919_05165</name>
</gene>
<organism evidence="2 3">
    <name type="scientific">Taibaiella lutea</name>
    <dbReference type="NCBI Taxonomy" id="2608001"/>
    <lineage>
        <taxon>Bacteria</taxon>
        <taxon>Pseudomonadati</taxon>
        <taxon>Bacteroidota</taxon>
        <taxon>Chitinophagia</taxon>
        <taxon>Chitinophagales</taxon>
        <taxon>Chitinophagaceae</taxon>
        <taxon>Taibaiella</taxon>
    </lineage>
</organism>
<comment type="caution">
    <text evidence="2">The sequence shown here is derived from an EMBL/GenBank/DDBJ whole genome shotgun (WGS) entry which is preliminary data.</text>
</comment>
<keyword evidence="1" id="KW-0472">Membrane</keyword>
<dbReference type="Pfam" id="PF20221">
    <property type="entry name" value="DUF6580"/>
    <property type="match status" value="1"/>
</dbReference>
<feature type="transmembrane region" description="Helical" evidence="1">
    <location>
        <begin position="158"/>
        <end position="180"/>
    </location>
</feature>
<dbReference type="Proteomes" id="UP000323632">
    <property type="component" value="Unassembled WGS sequence"/>
</dbReference>
<feature type="transmembrane region" description="Helical" evidence="1">
    <location>
        <begin position="110"/>
        <end position="132"/>
    </location>
</feature>
<evidence type="ECO:0000313" key="2">
    <source>
        <dbReference type="EMBL" id="KAA5537066.1"/>
    </source>
</evidence>